<organism evidence="1 2">
    <name type="scientific">Sneathiella chungangensis</name>
    <dbReference type="NCBI Taxonomy" id="1418234"/>
    <lineage>
        <taxon>Bacteria</taxon>
        <taxon>Pseudomonadati</taxon>
        <taxon>Pseudomonadota</taxon>
        <taxon>Alphaproteobacteria</taxon>
        <taxon>Sneathiellales</taxon>
        <taxon>Sneathiellaceae</taxon>
        <taxon>Sneathiella</taxon>
    </lineage>
</organism>
<reference evidence="1 2" key="1">
    <citation type="journal article" date="2014" name="Int. J. Syst. Evol. Microbiol.">
        <title>Sneathiella chungangensis sp. nov., isolated from a marine sand, and emended description of the genus Sneathiella.</title>
        <authorList>
            <person name="Siamphan C."/>
            <person name="Kim H."/>
            <person name="Lee J.S."/>
            <person name="Kim W."/>
        </authorList>
    </citation>
    <scope>NUCLEOTIDE SEQUENCE [LARGE SCALE GENOMIC DNA]</scope>
    <source>
        <strain evidence="1 2">KCTC 32476</strain>
    </source>
</reference>
<dbReference type="AlphaFoldDB" id="A0A845MGG9"/>
<evidence type="ECO:0000313" key="1">
    <source>
        <dbReference type="EMBL" id="MZR22347.1"/>
    </source>
</evidence>
<dbReference type="OrthoDB" id="8478534at2"/>
<dbReference type="Proteomes" id="UP000445696">
    <property type="component" value="Unassembled WGS sequence"/>
</dbReference>
<keyword evidence="2" id="KW-1185">Reference proteome</keyword>
<protein>
    <submittedName>
        <fullName evidence="1">PAS domain-containing protein</fullName>
    </submittedName>
</protein>
<evidence type="ECO:0000313" key="2">
    <source>
        <dbReference type="Proteomes" id="UP000445696"/>
    </source>
</evidence>
<sequence length="178" mass="19935">MDNSRAEGMKEFTDLSYEHAIPAPGKNSRPPLYLDITTDAHKRLLAYWEEVRGPYLLPAKADLDMAVLIPVLPNIVLFSVQTNPIDFIYKIIGEEALNNFTSNFTGKAISEVPGKGPGSKIFETLKFIVETGQPNLLKVPYVGPNRDFKTIHTLALPFAEDRNNVDKIMILVEFIPSF</sequence>
<proteinExistence type="predicted"/>
<dbReference type="EMBL" id="WTVA01000003">
    <property type="protein sequence ID" value="MZR22347.1"/>
    <property type="molecule type" value="Genomic_DNA"/>
</dbReference>
<name>A0A845MGG9_9PROT</name>
<accession>A0A845MGG9</accession>
<dbReference type="RefSeq" id="WP_161338791.1">
    <property type="nucleotide sequence ID" value="NZ_JBHSDG010000005.1"/>
</dbReference>
<comment type="caution">
    <text evidence="1">The sequence shown here is derived from an EMBL/GenBank/DDBJ whole genome shotgun (WGS) entry which is preliminary data.</text>
</comment>
<gene>
    <name evidence="1" type="ORF">GQF03_08390</name>
</gene>